<evidence type="ECO:0000259" key="1">
    <source>
        <dbReference type="Pfam" id="PF12697"/>
    </source>
</evidence>
<organism evidence="2 3">
    <name type="scientific">Gossypium australe</name>
    <dbReference type="NCBI Taxonomy" id="47621"/>
    <lineage>
        <taxon>Eukaryota</taxon>
        <taxon>Viridiplantae</taxon>
        <taxon>Streptophyta</taxon>
        <taxon>Embryophyta</taxon>
        <taxon>Tracheophyta</taxon>
        <taxon>Spermatophyta</taxon>
        <taxon>Magnoliopsida</taxon>
        <taxon>eudicotyledons</taxon>
        <taxon>Gunneridae</taxon>
        <taxon>Pentapetalae</taxon>
        <taxon>rosids</taxon>
        <taxon>malvids</taxon>
        <taxon>Malvales</taxon>
        <taxon>Malvaceae</taxon>
        <taxon>Malvoideae</taxon>
        <taxon>Gossypium</taxon>
    </lineage>
</organism>
<dbReference type="PANTHER" id="PTHR10992">
    <property type="entry name" value="METHYLESTERASE FAMILY MEMBER"/>
    <property type="match status" value="1"/>
</dbReference>
<dbReference type="GO" id="GO:0080030">
    <property type="term" value="F:methyl indole-3-acetate esterase activity"/>
    <property type="evidence" value="ECO:0007669"/>
    <property type="project" value="TreeGrafter"/>
</dbReference>
<dbReference type="InterPro" id="IPR029058">
    <property type="entry name" value="AB_hydrolase_fold"/>
</dbReference>
<dbReference type="SUPFAM" id="SSF53474">
    <property type="entry name" value="alpha/beta-Hydrolases"/>
    <property type="match status" value="1"/>
</dbReference>
<dbReference type="EMBL" id="SMMG02000005">
    <property type="protein sequence ID" value="KAA3475646.1"/>
    <property type="molecule type" value="Genomic_DNA"/>
</dbReference>
<dbReference type="GO" id="GO:0009694">
    <property type="term" value="P:jasmonic acid metabolic process"/>
    <property type="evidence" value="ECO:0007669"/>
    <property type="project" value="TreeGrafter"/>
</dbReference>
<evidence type="ECO:0000313" key="2">
    <source>
        <dbReference type="EMBL" id="KAA3475646.1"/>
    </source>
</evidence>
<dbReference type="Proteomes" id="UP000325315">
    <property type="component" value="Unassembled WGS sequence"/>
</dbReference>
<reference evidence="3" key="1">
    <citation type="journal article" date="2019" name="Plant Biotechnol. J.">
        <title>Genome sequencing of the Australian wild diploid species Gossypium australe highlights disease resistance and delayed gland morphogenesis.</title>
        <authorList>
            <person name="Cai Y."/>
            <person name="Cai X."/>
            <person name="Wang Q."/>
            <person name="Wang P."/>
            <person name="Zhang Y."/>
            <person name="Cai C."/>
            <person name="Xu Y."/>
            <person name="Wang K."/>
            <person name="Zhou Z."/>
            <person name="Wang C."/>
            <person name="Geng S."/>
            <person name="Li B."/>
            <person name="Dong Q."/>
            <person name="Hou Y."/>
            <person name="Wang H."/>
            <person name="Ai P."/>
            <person name="Liu Z."/>
            <person name="Yi F."/>
            <person name="Sun M."/>
            <person name="An G."/>
            <person name="Cheng J."/>
            <person name="Zhang Y."/>
            <person name="Shi Q."/>
            <person name="Xie Y."/>
            <person name="Shi X."/>
            <person name="Chang Y."/>
            <person name="Huang F."/>
            <person name="Chen Y."/>
            <person name="Hong S."/>
            <person name="Mi L."/>
            <person name="Sun Q."/>
            <person name="Zhang L."/>
            <person name="Zhou B."/>
            <person name="Peng R."/>
            <person name="Zhang X."/>
            <person name="Liu F."/>
        </authorList>
    </citation>
    <scope>NUCLEOTIDE SEQUENCE [LARGE SCALE GENOMIC DNA]</scope>
    <source>
        <strain evidence="3">cv. PA1801</strain>
    </source>
</reference>
<dbReference type="FunFam" id="3.40.50.1820:FF:000051">
    <property type="entry name" value="(S)-hydroxynitrile lyase"/>
    <property type="match status" value="1"/>
</dbReference>
<dbReference type="AlphaFoldDB" id="A0A5B6W2U3"/>
<dbReference type="Gene3D" id="3.40.50.1820">
    <property type="entry name" value="alpha/beta hydrolase"/>
    <property type="match status" value="1"/>
</dbReference>
<sequence>MAHFVLVHGMCHGAWCWYKIVSLLKSGGHRVTPLDLGGCGINPKTITDLASLSDYALPLMELMASLPEDEKVILVGHSYGGVIISLAMESFPKKVLAAVYVSALMPNHDYPIATGLMEVWFDDGSENPPTRALFGPKYTEAKVYQLSPKEDIELGLTLMRQGKVFLKDLAYESLLSKEKFGSIHRVYIVCKDDLLVKESMQKWYIENSPTEDVKYIAGADHMPMFSKPHELCKCLQEVAHQYN</sequence>
<feature type="domain" description="AB hydrolase-1" evidence="1">
    <location>
        <begin position="4"/>
        <end position="231"/>
    </location>
</feature>
<gene>
    <name evidence="2" type="ORF">EPI10_025801</name>
</gene>
<comment type="caution">
    <text evidence="2">The sequence shown here is derived from an EMBL/GenBank/DDBJ whole genome shotgun (WGS) entry which is preliminary data.</text>
</comment>
<dbReference type="InterPro" id="IPR000073">
    <property type="entry name" value="AB_hydrolase_1"/>
</dbReference>
<dbReference type="GO" id="GO:0009696">
    <property type="term" value="P:salicylic acid metabolic process"/>
    <property type="evidence" value="ECO:0007669"/>
    <property type="project" value="TreeGrafter"/>
</dbReference>
<keyword evidence="3" id="KW-1185">Reference proteome</keyword>
<evidence type="ECO:0000313" key="3">
    <source>
        <dbReference type="Proteomes" id="UP000325315"/>
    </source>
</evidence>
<name>A0A5B6W2U3_9ROSI</name>
<accession>A0A5B6W2U3</accession>
<dbReference type="InterPro" id="IPR045889">
    <property type="entry name" value="MES/HNL"/>
</dbReference>
<proteinExistence type="predicted"/>
<dbReference type="GO" id="GO:0080031">
    <property type="term" value="F:methyl salicylate esterase activity"/>
    <property type="evidence" value="ECO:0007669"/>
    <property type="project" value="TreeGrafter"/>
</dbReference>
<dbReference type="OrthoDB" id="408373at2759"/>
<dbReference type="GO" id="GO:0080032">
    <property type="term" value="F:methyl jasmonate esterase activity"/>
    <property type="evidence" value="ECO:0007669"/>
    <property type="project" value="TreeGrafter"/>
</dbReference>
<dbReference type="Pfam" id="PF12697">
    <property type="entry name" value="Abhydrolase_6"/>
    <property type="match status" value="1"/>
</dbReference>
<protein>
    <submittedName>
        <fullName evidence="2">Methylesterase 10-like</fullName>
    </submittedName>
</protein>
<dbReference type="PANTHER" id="PTHR10992:SF1030">
    <property type="entry name" value="AB HYDROLASE-1 DOMAIN-CONTAINING PROTEIN"/>
    <property type="match status" value="1"/>
</dbReference>